<protein>
    <submittedName>
        <fullName evidence="4">Two component transcriptional regulator, LytTR family</fullName>
    </submittedName>
</protein>
<dbReference type="GO" id="GO:0003677">
    <property type="term" value="F:DNA binding"/>
    <property type="evidence" value="ECO:0007669"/>
    <property type="project" value="InterPro"/>
</dbReference>
<dbReference type="SUPFAM" id="SSF52172">
    <property type="entry name" value="CheY-like"/>
    <property type="match status" value="1"/>
</dbReference>
<evidence type="ECO:0000313" key="4">
    <source>
        <dbReference type="EMBL" id="ACU58675.1"/>
    </source>
</evidence>
<dbReference type="Pfam" id="PF04397">
    <property type="entry name" value="LytTR"/>
    <property type="match status" value="1"/>
</dbReference>
<dbReference type="SMART" id="SM00448">
    <property type="entry name" value="REC"/>
    <property type="match status" value="1"/>
</dbReference>
<dbReference type="SMART" id="SM00850">
    <property type="entry name" value="LytTR"/>
    <property type="match status" value="1"/>
</dbReference>
<evidence type="ECO:0000256" key="1">
    <source>
        <dbReference type="PROSITE-ProRule" id="PRU00169"/>
    </source>
</evidence>
<dbReference type="PROSITE" id="PS50110">
    <property type="entry name" value="RESPONSE_REGULATORY"/>
    <property type="match status" value="1"/>
</dbReference>
<dbReference type="Gene3D" id="2.40.50.1020">
    <property type="entry name" value="LytTr DNA-binding domain"/>
    <property type="match status" value="1"/>
</dbReference>
<evidence type="ECO:0000313" key="5">
    <source>
        <dbReference type="Proteomes" id="UP000002215"/>
    </source>
</evidence>
<dbReference type="EMBL" id="CP001699">
    <property type="protein sequence ID" value="ACU58675.1"/>
    <property type="molecule type" value="Genomic_DNA"/>
</dbReference>
<dbReference type="AlphaFoldDB" id="A0A979G0Q7"/>
<reference evidence="5" key="1">
    <citation type="submission" date="2009-08" db="EMBL/GenBank/DDBJ databases">
        <title>The complete genome of Chitinophaga pinensis DSM 2588.</title>
        <authorList>
            <consortium name="US DOE Joint Genome Institute (JGI-PGF)"/>
            <person name="Lucas S."/>
            <person name="Copeland A."/>
            <person name="Lapidus A."/>
            <person name="Glavina del Rio T."/>
            <person name="Dalin E."/>
            <person name="Tice H."/>
            <person name="Bruce D."/>
            <person name="Goodwin L."/>
            <person name="Pitluck S."/>
            <person name="Kyrpides N."/>
            <person name="Mavromatis K."/>
            <person name="Ivanova N."/>
            <person name="Mikhailova N."/>
            <person name="Sims D."/>
            <person name="Meinche L."/>
            <person name="Brettin T."/>
            <person name="Detter J.C."/>
            <person name="Han C."/>
            <person name="Larimer F."/>
            <person name="Land M."/>
            <person name="Hauser L."/>
            <person name="Markowitz V."/>
            <person name="Cheng J.-F."/>
            <person name="Hugenholtz P."/>
            <person name="Woyke T."/>
            <person name="Wu D."/>
            <person name="Spring S."/>
            <person name="Klenk H.-P."/>
            <person name="Eisen J.A."/>
        </authorList>
    </citation>
    <scope>NUCLEOTIDE SEQUENCE [LARGE SCALE GENOMIC DNA]</scope>
    <source>
        <strain evidence="5">ATCC 43595 / DSM 2588 / LMG 13176 / NBRC 15968 / NCIMB 11800 / UQM 2034</strain>
    </source>
</reference>
<dbReference type="PANTHER" id="PTHR37299:SF1">
    <property type="entry name" value="STAGE 0 SPORULATION PROTEIN A HOMOLOG"/>
    <property type="match status" value="1"/>
</dbReference>
<reference evidence="4 5" key="2">
    <citation type="journal article" date="2010" name="Stand. Genomic Sci.">
        <title>Complete genome sequence of Chitinophaga pinensis type strain (UQM 2034).</title>
        <authorList>
            <person name="Glavina Del Rio T."/>
            <person name="Abt B."/>
            <person name="Spring S."/>
            <person name="Lapidus A."/>
            <person name="Nolan M."/>
            <person name="Tice H."/>
            <person name="Copeland A."/>
            <person name="Cheng J.F."/>
            <person name="Chen F."/>
            <person name="Bruce D."/>
            <person name="Goodwin L."/>
            <person name="Pitluck S."/>
            <person name="Ivanova N."/>
            <person name="Mavromatis K."/>
            <person name="Mikhailova N."/>
            <person name="Pati A."/>
            <person name="Chen A."/>
            <person name="Palaniappan K."/>
            <person name="Land M."/>
            <person name="Hauser L."/>
            <person name="Chang Y.J."/>
            <person name="Jeffries C.D."/>
            <person name="Chain P."/>
            <person name="Saunders E."/>
            <person name="Detter J.C."/>
            <person name="Brettin T."/>
            <person name="Rohde M."/>
            <person name="Goker M."/>
            <person name="Bristow J."/>
            <person name="Eisen J.A."/>
            <person name="Markowitz V."/>
            <person name="Hugenholtz P."/>
            <person name="Kyrpides N.C."/>
            <person name="Klenk H.P."/>
            <person name="Lucas S."/>
        </authorList>
    </citation>
    <scope>NUCLEOTIDE SEQUENCE [LARGE SCALE GENOMIC DNA]</scope>
    <source>
        <strain evidence="5">ATCC 43595 / DSM 2588 / LMG 13176 / NBRC 15968 / NCIMB 11800 / UQM 2034</strain>
    </source>
</reference>
<feature type="modified residue" description="4-aspartylphosphate" evidence="1">
    <location>
        <position position="55"/>
    </location>
</feature>
<dbReference type="RefSeq" id="WP_012788851.1">
    <property type="nucleotide sequence ID" value="NC_013132.1"/>
</dbReference>
<dbReference type="OrthoDB" id="1646880at2"/>
<sequence length="231" mass="26458">MTIQAIAIDDELPALKLIENFCSEVEGIQLQKTFNVPADALKHIGKYPVDLLFLDINMPSVTGTDFYRSLQQEAMVIFTTAHAEYAVEGFNLNAVDYLLKPFTFERFQQAVQKAQQLIQSRHTQPAATPPLVFRVDYGLTRVQLNEILFIEGLDDYLKIHLHQQAPLIVRMTMKALLEKLPPQSFIRVHRSFIVALDRVEQVRNKTIHIAGHEIPVSSSYETAFFSQFRQQ</sequence>
<dbReference type="InterPro" id="IPR007492">
    <property type="entry name" value="LytTR_DNA-bd_dom"/>
</dbReference>
<accession>A0A979G0Q7</accession>
<feature type="domain" description="HTH LytTR-type" evidence="3">
    <location>
        <begin position="131"/>
        <end position="230"/>
    </location>
</feature>
<dbReference type="InterPro" id="IPR011006">
    <property type="entry name" value="CheY-like_superfamily"/>
</dbReference>
<feature type="domain" description="Response regulatory" evidence="2">
    <location>
        <begin position="4"/>
        <end position="115"/>
    </location>
</feature>
<dbReference type="Proteomes" id="UP000002215">
    <property type="component" value="Chromosome"/>
</dbReference>
<gene>
    <name evidence="4" type="ordered locus">Cpin_1177</name>
</gene>
<dbReference type="KEGG" id="cpi:Cpin_1177"/>
<dbReference type="PROSITE" id="PS50930">
    <property type="entry name" value="HTH_LYTTR"/>
    <property type="match status" value="1"/>
</dbReference>
<dbReference type="InterPro" id="IPR046947">
    <property type="entry name" value="LytR-like"/>
</dbReference>
<dbReference type="GO" id="GO:0000156">
    <property type="term" value="F:phosphorelay response regulator activity"/>
    <property type="evidence" value="ECO:0007669"/>
    <property type="project" value="InterPro"/>
</dbReference>
<proteinExistence type="predicted"/>
<dbReference type="PANTHER" id="PTHR37299">
    <property type="entry name" value="TRANSCRIPTIONAL REGULATOR-RELATED"/>
    <property type="match status" value="1"/>
</dbReference>
<evidence type="ECO:0000259" key="3">
    <source>
        <dbReference type="PROSITE" id="PS50930"/>
    </source>
</evidence>
<evidence type="ECO:0000259" key="2">
    <source>
        <dbReference type="PROSITE" id="PS50110"/>
    </source>
</evidence>
<dbReference type="Pfam" id="PF00072">
    <property type="entry name" value="Response_reg"/>
    <property type="match status" value="1"/>
</dbReference>
<organism evidence="4 5">
    <name type="scientific">Chitinophaga pinensis (strain ATCC 43595 / DSM 2588 / LMG 13176 / NBRC 15968 / NCIMB 11800 / UQM 2034)</name>
    <dbReference type="NCBI Taxonomy" id="485918"/>
    <lineage>
        <taxon>Bacteria</taxon>
        <taxon>Pseudomonadati</taxon>
        <taxon>Bacteroidota</taxon>
        <taxon>Chitinophagia</taxon>
        <taxon>Chitinophagales</taxon>
        <taxon>Chitinophagaceae</taxon>
        <taxon>Chitinophaga</taxon>
    </lineage>
</organism>
<keyword evidence="1" id="KW-0597">Phosphoprotein</keyword>
<name>A0A979G0Q7_CHIPD</name>
<dbReference type="InterPro" id="IPR001789">
    <property type="entry name" value="Sig_transdc_resp-reg_receiver"/>
</dbReference>
<dbReference type="Gene3D" id="3.40.50.2300">
    <property type="match status" value="1"/>
</dbReference>